<organism evidence="1 2">
    <name type="scientific">Acidilobus saccharovorans (strain DSM 16705 / JCM 18335 / VKM B-2471 / 345-15)</name>
    <dbReference type="NCBI Taxonomy" id="666510"/>
    <lineage>
        <taxon>Archaea</taxon>
        <taxon>Thermoproteota</taxon>
        <taxon>Thermoprotei</taxon>
        <taxon>Acidilobales</taxon>
        <taxon>Acidilobaceae</taxon>
        <taxon>Acidilobus</taxon>
    </lineage>
</organism>
<dbReference type="HOGENOM" id="CLU_470614_0_0_2"/>
<dbReference type="eggNOG" id="arCOG07611">
    <property type="taxonomic scope" value="Archaea"/>
</dbReference>
<dbReference type="Proteomes" id="UP000000346">
    <property type="component" value="Chromosome"/>
</dbReference>
<gene>
    <name evidence="1" type="ordered locus">ASAC_0810</name>
</gene>
<accession>D9Q1M8</accession>
<reference evidence="1 2" key="1">
    <citation type="journal article" date="2010" name="Appl. Environ. Microbiol.">
        <title>The genome sequence of the crenarchaeon Acidilobus saccharovorans supports a new order, Acidilobales, and suggests an important ecological role in terrestrial acidic hot springs.</title>
        <authorList>
            <person name="Mardanov A.V."/>
            <person name="Svetlitchnyi V.A."/>
            <person name="Beletsky A.V."/>
            <person name="Prokofeva M.I."/>
            <person name="Bonch-Osmolovskaya E.A."/>
            <person name="Ravin N.V."/>
            <person name="Skryabin K.G."/>
        </authorList>
    </citation>
    <scope>NUCLEOTIDE SEQUENCE [LARGE SCALE GENOMIC DNA]</scope>
    <source>
        <strain evidence="2">DSM 16705 / JCM 18335 / VKM B-2471 / 345-15</strain>
    </source>
</reference>
<dbReference type="EMBL" id="CP001742">
    <property type="protein sequence ID" value="ADL19216.1"/>
    <property type="molecule type" value="Genomic_DNA"/>
</dbReference>
<dbReference type="InParanoid" id="D9Q1M8"/>
<evidence type="ECO:0000313" key="1">
    <source>
        <dbReference type="EMBL" id="ADL19216.1"/>
    </source>
</evidence>
<dbReference type="AlphaFoldDB" id="D9Q1M8"/>
<evidence type="ECO:0000313" key="2">
    <source>
        <dbReference type="Proteomes" id="UP000000346"/>
    </source>
</evidence>
<sequence length="579" mass="61777">MVKLMGRRSLSEVIGAFIVLGVVLLAAISLVRMGSEIVGYSEKVSSQLFQRAAEEATPPKLELLVNGSRLYLMVSPNSPLNISYAIVEANGNVFIERVNRLVSSSEALPLPGNYSACQNVSVYLVTSSGAMFAYSASSDPLIAKACGWNISDAGGGYQATGPSQAYLGPDSYPAALDMVYISGLDGGNSTLEYLGEVNVTVHLSGKLLSYINVVVTSGGRSLSGTVNPSAGDYVTLLGYINVSGQNLAVAAYDIPSRGAVGIAIGGPGDLVNYTGRVSVRGFISSPYTTILSTVLASLVGYSGNFTSKWFIGNPIINTTYYYRYNSTATGYGSTLGPINLAYYVMFYHDPLIYWPTTINLNASLSLKVYHVTGGSYVNISLPSPLSLYSVPVYTNASERAYVAGKLMAMYGPFKVTFQTRLGEASEYFGNGTFLIQSSSISVESPELVMIPITSNLTFNYTNYGSYVSGAAWARRAFYVEPLAYLLEVNDSSYSVFLSPSVYNSRPVLVNGVLESGPVLAVIPGANVTLPCPGLLFPAQVEGLRVSLGSPLAVGQSLPQLKPGLYLYVCSDQEYWLVYS</sequence>
<proteinExistence type="predicted"/>
<keyword evidence="2" id="KW-1185">Reference proteome</keyword>
<name>D9Q1M8_ACIS3</name>
<dbReference type="KEGG" id="asc:ASAC_0810"/>
<dbReference type="STRING" id="666510.ASAC_0810"/>
<protein>
    <submittedName>
        <fullName evidence="1">Uncharacterized protein</fullName>
    </submittedName>
</protein>